<keyword evidence="3" id="KW-1185">Reference proteome</keyword>
<name>A0AAW1IYX5_POPJA</name>
<dbReference type="AlphaFoldDB" id="A0AAW1IYX5"/>
<feature type="coiled-coil region" evidence="1">
    <location>
        <begin position="206"/>
        <end position="233"/>
    </location>
</feature>
<dbReference type="PANTHER" id="PTHR33198">
    <property type="entry name" value="ANK_REP_REGION DOMAIN-CONTAINING PROTEIN-RELATED"/>
    <property type="match status" value="1"/>
</dbReference>
<evidence type="ECO:0000256" key="1">
    <source>
        <dbReference type="SAM" id="Coils"/>
    </source>
</evidence>
<comment type="caution">
    <text evidence="2">The sequence shown here is derived from an EMBL/GenBank/DDBJ whole genome shotgun (WGS) entry which is preliminary data.</text>
</comment>
<dbReference type="Proteomes" id="UP001458880">
    <property type="component" value="Unassembled WGS sequence"/>
</dbReference>
<dbReference type="PANTHER" id="PTHR33198:SF20">
    <property type="entry name" value="RETROTRANSPOSON GAG DOMAIN-CONTAINING PROTEIN"/>
    <property type="match status" value="1"/>
</dbReference>
<accession>A0AAW1IYX5</accession>
<gene>
    <name evidence="2" type="ORF">QE152_g32506</name>
</gene>
<proteinExistence type="predicted"/>
<evidence type="ECO:0000313" key="2">
    <source>
        <dbReference type="EMBL" id="KAK9695539.1"/>
    </source>
</evidence>
<keyword evidence="1" id="KW-0175">Coiled coil</keyword>
<organism evidence="2 3">
    <name type="scientific">Popillia japonica</name>
    <name type="common">Japanese beetle</name>
    <dbReference type="NCBI Taxonomy" id="7064"/>
    <lineage>
        <taxon>Eukaryota</taxon>
        <taxon>Metazoa</taxon>
        <taxon>Ecdysozoa</taxon>
        <taxon>Arthropoda</taxon>
        <taxon>Hexapoda</taxon>
        <taxon>Insecta</taxon>
        <taxon>Pterygota</taxon>
        <taxon>Neoptera</taxon>
        <taxon>Endopterygota</taxon>
        <taxon>Coleoptera</taxon>
        <taxon>Polyphaga</taxon>
        <taxon>Scarabaeiformia</taxon>
        <taxon>Scarabaeidae</taxon>
        <taxon>Rutelinae</taxon>
        <taxon>Popillia</taxon>
    </lineage>
</organism>
<dbReference type="EMBL" id="JASPKY010000478">
    <property type="protein sequence ID" value="KAK9695539.1"/>
    <property type="molecule type" value="Genomic_DNA"/>
</dbReference>
<evidence type="ECO:0000313" key="3">
    <source>
        <dbReference type="Proteomes" id="UP001458880"/>
    </source>
</evidence>
<reference evidence="2 3" key="1">
    <citation type="journal article" date="2024" name="BMC Genomics">
        <title>De novo assembly and annotation of Popillia japonica's genome with initial clues to its potential as an invasive pest.</title>
        <authorList>
            <person name="Cucini C."/>
            <person name="Boschi S."/>
            <person name="Funari R."/>
            <person name="Cardaioli E."/>
            <person name="Iannotti N."/>
            <person name="Marturano G."/>
            <person name="Paoli F."/>
            <person name="Bruttini M."/>
            <person name="Carapelli A."/>
            <person name="Frati F."/>
            <person name="Nardi F."/>
        </authorList>
    </citation>
    <scope>NUCLEOTIDE SEQUENCE [LARGE SCALE GENOMIC DNA]</scope>
    <source>
        <strain evidence="2">DMR45628</strain>
    </source>
</reference>
<protein>
    <submittedName>
        <fullName evidence="2">Uncharacterized protein</fullName>
    </submittedName>
</protein>
<sequence>MASKSYIQKLQNVQDRIAEVMKKSEKDVGLQGFKFLDVEKLCWLRVLVNNFNETGNLPKIEHGYNTREKAMGHKQGMRSINKYGDRTKKVVLPKLYNAIPIQLAFELSHIKFKRQLGIFDALGRFLATQTNKRYERAIFNLAKQESDEDIDKYINRLRKLIKNCEYGTMQDELLLDKIIVSINDLNVSQKLWSDKKITLADAIDSIRLAELSKKQMKNLKEDVTEKVDLLKHTGKKNWKGNKSKHKEWTCWFCALKHGKGQCPAKGHFAVVCKVKKRSVSNTRGKRREQDVRQIETEQLSDEYIYTISHKSSNLSMNLTFEVDGLYKDVTCQLDTGATCNVMGIENYRKITTIDKIRKSNIQLKCFGGTVIIPSGEAVLNCILNGKEKNYNDR</sequence>